<dbReference type="PANTHER" id="PTHR18964:SF169">
    <property type="entry name" value="N-ACETYLMANNOSAMINE KINASE"/>
    <property type="match status" value="1"/>
</dbReference>
<dbReference type="CDD" id="cd23763">
    <property type="entry name" value="ASKHA_ATPase_ROK"/>
    <property type="match status" value="1"/>
</dbReference>
<organism evidence="2 3">
    <name type="scientific">Agrobacterium rubi TR3 = NBRC 13261</name>
    <dbReference type="NCBI Taxonomy" id="1368415"/>
    <lineage>
        <taxon>Bacteria</taxon>
        <taxon>Pseudomonadati</taxon>
        <taxon>Pseudomonadota</taxon>
        <taxon>Alphaproteobacteria</taxon>
        <taxon>Hyphomicrobiales</taxon>
        <taxon>Rhizobiaceae</taxon>
        <taxon>Rhizobium/Agrobacterium group</taxon>
        <taxon>Agrobacterium</taxon>
    </lineage>
</organism>
<dbReference type="eggNOG" id="COG1940">
    <property type="taxonomic scope" value="Bacteria"/>
</dbReference>
<dbReference type="Pfam" id="PF00480">
    <property type="entry name" value="ROK"/>
    <property type="match status" value="1"/>
</dbReference>
<dbReference type="Gene3D" id="1.10.10.10">
    <property type="entry name" value="Winged helix-like DNA-binding domain superfamily/Winged helix DNA-binding domain"/>
    <property type="match status" value="1"/>
</dbReference>
<dbReference type="GO" id="GO:0009384">
    <property type="term" value="F:N-acylmannosamine kinase activity"/>
    <property type="evidence" value="ECO:0007669"/>
    <property type="project" value="TreeGrafter"/>
</dbReference>
<dbReference type="InterPro" id="IPR000600">
    <property type="entry name" value="ROK"/>
</dbReference>
<dbReference type="SUPFAM" id="SSF46785">
    <property type="entry name" value="Winged helix' DNA-binding domain"/>
    <property type="match status" value="1"/>
</dbReference>
<comment type="caution">
    <text evidence="2">The sequence shown here is derived from an EMBL/GenBank/DDBJ whole genome shotgun (WGS) entry which is preliminary data.</text>
</comment>
<dbReference type="GO" id="GO:0003700">
    <property type="term" value="F:DNA-binding transcription factor activity"/>
    <property type="evidence" value="ECO:0007669"/>
    <property type="project" value="InterPro"/>
</dbReference>
<protein>
    <recommendedName>
        <fullName evidence="1">HTH marR-type domain-containing protein</fullName>
    </recommendedName>
</protein>
<dbReference type="AlphaFoldDB" id="A0A081D0Z4"/>
<dbReference type="InterPro" id="IPR000835">
    <property type="entry name" value="HTH_MarR-typ"/>
</dbReference>
<dbReference type="InterPro" id="IPR036390">
    <property type="entry name" value="WH_DNA-bd_sf"/>
</dbReference>
<dbReference type="PANTHER" id="PTHR18964">
    <property type="entry name" value="ROK (REPRESSOR, ORF, KINASE) FAMILY"/>
    <property type="match status" value="1"/>
</dbReference>
<dbReference type="InterPro" id="IPR036388">
    <property type="entry name" value="WH-like_DNA-bd_sf"/>
</dbReference>
<accession>A0A081D0Z4</accession>
<dbReference type="EMBL" id="BBJU01000026">
    <property type="protein sequence ID" value="GAK72590.1"/>
    <property type="molecule type" value="Genomic_DNA"/>
</dbReference>
<dbReference type="eggNOG" id="COG1846">
    <property type="taxonomic scope" value="Bacteria"/>
</dbReference>
<name>A0A081D0Z4_9HYPH</name>
<feature type="domain" description="HTH marR-type" evidence="1">
    <location>
        <begin position="10"/>
        <end position="67"/>
    </location>
</feature>
<dbReference type="SUPFAM" id="SSF53067">
    <property type="entry name" value="Actin-like ATPase domain"/>
    <property type="match status" value="1"/>
</dbReference>
<evidence type="ECO:0000313" key="2">
    <source>
        <dbReference type="EMBL" id="GAK72590.1"/>
    </source>
</evidence>
<evidence type="ECO:0000259" key="1">
    <source>
        <dbReference type="Pfam" id="PF12802"/>
    </source>
</evidence>
<dbReference type="GO" id="GO:0019262">
    <property type="term" value="P:N-acetylneuraminate catabolic process"/>
    <property type="evidence" value="ECO:0007669"/>
    <property type="project" value="TreeGrafter"/>
</dbReference>
<gene>
    <name evidence="2" type="ORF">RRU01S_26_01180</name>
</gene>
<proteinExistence type="predicted"/>
<dbReference type="Pfam" id="PF12802">
    <property type="entry name" value="MarR_2"/>
    <property type="match status" value="1"/>
</dbReference>
<evidence type="ECO:0000313" key="3">
    <source>
        <dbReference type="Proteomes" id="UP000028701"/>
    </source>
</evidence>
<dbReference type="InterPro" id="IPR043129">
    <property type="entry name" value="ATPase_NBD"/>
</dbReference>
<sequence length="373" mass="39852">MLKRQGPLAGIGGTQATVINHLRRKGAASRAEIADFCGVTPAAVSMMTRDLIERGIVIEGARRHGGRGAPHIDLMLQGHVGYALGVHANHYSLTLTMLDFCGKRIAEHHLDGRYDAFCDVEETINDVKNSLLASCDIDENLLLGVGVAMPTRFRKGVTSLDLADEVISWAGPDLASSLRDTLGCPVMIENDANAAAVGELALGNAAEHDNFAYLYLSEGIGSGIVIGGELHRGNLGNAGDVGALRPRGLSRPSFDDLAAWCTASVGQIPEGRSSERWAIYLEKNMSVLDDWLERAGPETARLAFMIASILAPSAIFIGGTLPRLVRERLAPWLDFEKSRPFEGARALQPAILIPDIDATDTVAFGAAAMILYG</sequence>
<dbReference type="Gene3D" id="3.30.420.40">
    <property type="match status" value="2"/>
</dbReference>
<reference evidence="2 3" key="1">
    <citation type="submission" date="2014-08" db="EMBL/GenBank/DDBJ databases">
        <title>Whole genome shotgun sequence of Rhizobium rubi NBRC 13261.</title>
        <authorList>
            <person name="Katano-Makiyama Y."/>
            <person name="Hosoyama A."/>
            <person name="Hashimoto M."/>
            <person name="Hosoyama Y."/>
            <person name="Noguchi M."/>
            <person name="Tsuchikane K."/>
            <person name="Uohara A."/>
            <person name="Ohji S."/>
            <person name="Ichikawa N."/>
            <person name="Kimura A."/>
            <person name="Yamazoe A."/>
            <person name="Fujita N."/>
        </authorList>
    </citation>
    <scope>NUCLEOTIDE SEQUENCE [LARGE SCALE GENOMIC DNA]</scope>
    <source>
        <strain evidence="2 3">NBRC 13261</strain>
    </source>
</reference>
<dbReference type="Proteomes" id="UP000028701">
    <property type="component" value="Unassembled WGS sequence"/>
</dbReference>